<dbReference type="InterPro" id="IPR013783">
    <property type="entry name" value="Ig-like_fold"/>
</dbReference>
<dbReference type="InterPro" id="IPR031325">
    <property type="entry name" value="RHS_repeat"/>
</dbReference>
<dbReference type="PROSITE" id="PS50817">
    <property type="entry name" value="INTEIN_N_TER"/>
    <property type="match status" value="1"/>
</dbReference>
<dbReference type="SMART" id="SM00306">
    <property type="entry name" value="HintN"/>
    <property type="match status" value="1"/>
</dbReference>
<sequence>MNTTNVFETRFGESRGDLASLTGDGWSVSLGATGSDGKLAPKAKGSRVTVADVFGDADLDYSVGAGVLKEDIVLPNATAVPAAGFTFTLDTKGLVAKPLADGKGAGEAEGGPIGLFTSEKAKRPRLVLPAPFMVDGAEKRSEAVSQVLGETTDGVTTVTINPDTDWLGAKDRRFPVRVDPTIVYAPDAVDGKDAAIYSGDNDARPADPTIPIGRANGGIWRGLFQFDTSAIPAGSTVYGAQLRLYMSAPHTNQGSPVKMNAYPIEKSWEETTATWATMGTDGHDETPPRVSEPLHYNWFTVDDGDAGATSFTGPWKEISDPETWGRSFSSPTSGTTPDTFDWNAKLPWSGWFDVDARVPPRTGQGSPTYQVTGDQLPAVSTTVNQTTGGLYKSLSKNQHFSPGATAQVRLTRQSGSGAPATTPMADAIRWMEYATATKGATQYDAWHSYGLGSMVQKWVDSPAENFGVLVKAENEDPATASLGGPQYHSSDATFASEGDTRPQLVVVLGTPGPTQDVPTTVHADGPELSWSQANDITYSENDDVVEYQIFRGCVSLPQAACTTPVGEDFTTEYARNGALELVGTVPADTTTFRDDTAVASTATEKATYRYWVVARSVADLRAPSEGSAAEEGRDGTAAAAPQTVEIPREGRIARIFTASRTGGPGGDVADTTLSAAKPTTNLPNPDEITKGDRTWVQVGNNHWNYGDERAVFGFDTSTIKRGVKVTSASFELWKSSGQGTASTYDLHELTRGFIEDEATWERASTAGAWSTPGGDYKATAAASASLNNDPDRVAFNTTGLKSTVQGWIDGAAGAPNGLLLKIRDEGPSTHRVWFLNSEGAEPSLRPRLRVEHLVKNDDQVFEAPTMPERFVPGTITRVPVTVTNTTDTTWPSSLELTYRWTLPDAEKDETDEGDRLEVALGRALDPGESVEVTLPVRTPIQSDTGSKRLAYDLYLDLRNTADGAWWSTAHQYKPGGTENSTPGCAMATNGLLCQDRYVENPTSNVLGLEKFGTYAGEESGAGSQILTNLSSGNVTWSYEPISNPSIGPSAFVRIAYNSMDVSDAGAGWGVSVQPATLLRLGSRLSVPSGGSTNNLMTFVDGDGTTHVYKLNDNTSTPNRLEYDRPAGVALKLHRDTAADTAHQWVFTRPDGTRFFVSQETGLQTSVVDTFGNELTFTYDAQNRLTSVTDSLNRTVLTLNWDTDGLTSITDIAGQRLGFSYSDSHQLTGLSDTAAPVEGVPTAPVKRFGFAYSATSTNGNALLTSVTDPRNNTSQIDYYTSTENSAYANWPQTFTDRRSKTTGFTYSDPDSSEGKDTVAVVTDHNATTGSPGNTVTTYRSDGYGRTTQITDSLQQTTKLGWDRDHNVIRLEEANGAVSTWEYDLLTGYPTKVRDAEAVKNGRAATRLHYQELPNAPGAPTILTEKISPAGRTWKFTHDPATAALKTVTNPLQHTTSYAYNTDGTLATVTDAKNQVTTYNAYDESGMPLTVTDALGKVSRFTYDKRGNTLTATDPLTNKSTVAYDGFGRPTAVTTPGDDSGEGSPTSRRTTATEYDLNDNTTTTTAPNGAVTRTAYNATDLPTRVELPDNNTTGRATEAKYDDLGQVIEETAPAGVATTTDPDDFVTRYTYDKVGQQVRVQVPFADTDGTNKTATTRFSYDKVGNQVETIDPVKNATPIDSDYTTKVGYDLNHRPISVTDAKGYVTRTEYDPDGLVTATIDPRGIRVRRVYDTAGQLIETHVPHTPYGASSARDQVTKTTYDPLGQVTKTTSPTGRVAETVYDALGRVIQTKAPHKAGNATYPNPASTFYEYDDAGRLTKQSLPTFASEKPAAANQWTSYEHYPSGEIKKSIDPFQLTTTYAYNELGQQIERSFSSVGNAGEDGTTRTQTNTYHPDGSLKSRSEGGSRALIQNYDNAHGWITDSTGTWGTVSGGTNTYGANYRTHAAAAAGSAGASDTFTWKVTPEATDTYQVRASCPVRTDTSTAAKYTINHAGGASTATANQRTCTAGQKWVSLGSYQFTGATTKTIVLKPSTDGVVVADNIQLVPTAPGPSKDYTYAYDRNGLTTRVDDKTPGAKTNAYETTYDGLGRAALTRELAGTTERRSTAYTYDLNSNLTSSNATRPADADQTVGNIAASRYTAYTYDVRDMVATVRTGATPTTATSTYTYEYDSRGLPTSLTKPNGNRVGYSFYEDRLLRTTDERRNDAGGNQVVAAHTVDYDADGQKTYDLAKLDQPGSTGTLDQRSTFGYAPGGQVASITKTGADNGENETYQYDAAGNVIEQKIGTTTTTFTYDRNRLATTKVGAAATATSRYDVYGRMISVDQSNVVLERYAYDGFDRTTREQRFDTAGALQITKSQTFDPFDRTTTQTTAITGKPTKSLRFTYLGTSERVAVEEEKNTLGAWEVAKTYAYGPDGSMLQLTDPQETDTAKKTQYYGTNPRGDVESLSKSDGTTESTYRYTAYGLPDKKGTTGEDAYSTAPAEADRLAADTEVVNPYRFSSKRIHGGTGTYDIGFRDYDPGINRYLTRDHYNGALNDVVLGMDPWSANRYAYAGGNPIGMIDLDGHRPIDIYGNERPDLDSRVTQKSAGVADDEGDFDGWDNDGGDSNPTCGSFGVTVCGNPDGTPGAQGSPQDIPAGLVRSVATVADMNALYALLGLTPGDDTADWFDDLINADRDSGAYGFGEFVLPGLPLIFVPGDEFAGPAKVGAPTLKTTKAAAESCSFSGTTLVLMADGSKKPIDEIRPGDEVLATDPETGKQGAKRVEGTIRHWDQMSDLVLEDGRTLTTTEDHPYWSVDDQRFVRADELSAGERVLTADGRAVRVIGLELATGRDGWAYNLSVEGIHTYHVGADEVLVHNVCKVRGLWNLTREGSSEIKRGGPFKTTFYKSKSDGTWWTPDVTGHGGSAFKVYRETSTGLEWYRDADQYGDFMTNKWKGSTGRFIPWNNLRGAR</sequence>
<evidence type="ECO:0000256" key="1">
    <source>
        <dbReference type="SAM" id="MobiDB-lite"/>
    </source>
</evidence>
<organism evidence="3 4">
    <name type="scientific">Nocardioides turkmenicus</name>
    <dbReference type="NCBI Taxonomy" id="2711220"/>
    <lineage>
        <taxon>Bacteria</taxon>
        <taxon>Bacillati</taxon>
        <taxon>Actinomycetota</taxon>
        <taxon>Actinomycetes</taxon>
        <taxon>Propionibacteriales</taxon>
        <taxon>Nocardioidaceae</taxon>
        <taxon>Nocardioides</taxon>
    </lineage>
</organism>
<dbReference type="NCBIfam" id="TIGR01643">
    <property type="entry name" value="YD_repeat_2x"/>
    <property type="match status" value="7"/>
</dbReference>
<dbReference type="Pfam" id="PF05593">
    <property type="entry name" value="RHS_repeat"/>
    <property type="match status" value="4"/>
</dbReference>
<evidence type="ECO:0000313" key="3">
    <source>
        <dbReference type="EMBL" id="NGN91648.1"/>
    </source>
</evidence>
<dbReference type="InterPro" id="IPR022385">
    <property type="entry name" value="Rhs_assc_core"/>
</dbReference>
<evidence type="ECO:0000259" key="2">
    <source>
        <dbReference type="SMART" id="SM00306"/>
    </source>
</evidence>
<dbReference type="InterPro" id="IPR033803">
    <property type="entry name" value="CBD-like_Golvesin-Xly"/>
</dbReference>
<dbReference type="InterPro" id="IPR003587">
    <property type="entry name" value="Hint_dom_N"/>
</dbReference>
<comment type="caution">
    <text evidence="3">The sequence shown here is derived from an EMBL/GenBank/DDBJ whole genome shotgun (WGS) entry which is preliminary data.</text>
</comment>
<feature type="compositionally biased region" description="Polar residues" evidence="1">
    <location>
        <begin position="1541"/>
        <end position="1551"/>
    </location>
</feature>
<feature type="region of interest" description="Disordered" evidence="1">
    <location>
        <begin position="1874"/>
        <end position="1903"/>
    </location>
</feature>
<reference evidence="3 4" key="1">
    <citation type="submission" date="2020-02" db="EMBL/GenBank/DDBJ databases">
        <title>Whole-genome analyses of novel actinobacteria.</title>
        <authorList>
            <person name="Sahin N."/>
        </authorList>
    </citation>
    <scope>NUCLEOTIDE SEQUENCE [LARGE SCALE GENOMIC DNA]</scope>
    <source>
        <strain evidence="3 4">KC13</strain>
    </source>
</reference>
<feature type="region of interest" description="Disordered" evidence="1">
    <location>
        <begin position="314"/>
        <end position="338"/>
    </location>
</feature>
<dbReference type="NCBIfam" id="NF033679">
    <property type="entry name" value="DNRLRE_dom"/>
    <property type="match status" value="2"/>
</dbReference>
<dbReference type="PANTHER" id="PTHR32305">
    <property type="match status" value="1"/>
</dbReference>
<dbReference type="Gene3D" id="2.170.16.10">
    <property type="entry name" value="Hedgehog/Intein (Hint) domain"/>
    <property type="match status" value="1"/>
</dbReference>
<dbReference type="Pfam" id="PF25275">
    <property type="entry name" value="Golvesin_C"/>
    <property type="match status" value="2"/>
</dbReference>
<dbReference type="EMBL" id="JAALAA010000002">
    <property type="protein sequence ID" value="NGN91648.1"/>
    <property type="molecule type" value="Genomic_DNA"/>
</dbReference>
<dbReference type="InterPro" id="IPR006141">
    <property type="entry name" value="Intein_N"/>
</dbReference>
<dbReference type="PROSITE" id="PS50818">
    <property type="entry name" value="INTEIN_C_TER"/>
    <property type="match status" value="1"/>
</dbReference>
<feature type="compositionally biased region" description="Polar residues" evidence="1">
    <location>
        <begin position="326"/>
        <end position="338"/>
    </location>
</feature>
<feature type="domain" description="Hint" evidence="2">
    <location>
        <begin position="2721"/>
        <end position="2817"/>
    </location>
</feature>
<protein>
    <submittedName>
        <fullName evidence="3">DNRLRE domain-containing protein</fullName>
    </submittedName>
</protein>
<evidence type="ECO:0000313" key="4">
    <source>
        <dbReference type="Proteomes" id="UP000483261"/>
    </source>
</evidence>
<accession>A0A6M1R1P2</accession>
<feature type="region of interest" description="Disordered" evidence="1">
    <location>
        <begin position="2417"/>
        <end position="2452"/>
    </location>
</feature>
<dbReference type="CDD" id="cd00081">
    <property type="entry name" value="Hint"/>
    <property type="match status" value="1"/>
</dbReference>
<dbReference type="InterPro" id="IPR036844">
    <property type="entry name" value="Hint_dom_sf"/>
</dbReference>
<dbReference type="Proteomes" id="UP000483261">
    <property type="component" value="Unassembled WGS sequence"/>
</dbReference>
<dbReference type="RefSeq" id="WP_165109422.1">
    <property type="nucleotide sequence ID" value="NZ_JAALAA010000002.1"/>
</dbReference>
<feature type="region of interest" description="Disordered" evidence="1">
    <location>
        <begin position="1521"/>
        <end position="1566"/>
    </location>
</feature>
<keyword evidence="4" id="KW-1185">Reference proteome</keyword>
<gene>
    <name evidence="3" type="ORF">G5C66_02695</name>
</gene>
<dbReference type="Pfam" id="PF07591">
    <property type="entry name" value="PT-HINT"/>
    <property type="match status" value="1"/>
</dbReference>
<dbReference type="InterPro" id="IPR030934">
    <property type="entry name" value="Intein_C"/>
</dbReference>
<name>A0A6M1R1P2_9ACTN</name>
<dbReference type="PANTHER" id="PTHR32305:SF15">
    <property type="entry name" value="PROTEIN RHSA-RELATED"/>
    <property type="match status" value="1"/>
</dbReference>
<dbReference type="GO" id="GO:0005975">
    <property type="term" value="P:carbohydrate metabolic process"/>
    <property type="evidence" value="ECO:0007669"/>
    <property type="project" value="UniProtKB-ARBA"/>
</dbReference>
<dbReference type="NCBIfam" id="TIGR03696">
    <property type="entry name" value="Rhs_assc_core"/>
    <property type="match status" value="1"/>
</dbReference>
<dbReference type="InterPro" id="IPR050708">
    <property type="entry name" value="T6SS_VgrG/RHS"/>
</dbReference>
<dbReference type="Gene3D" id="2.180.10.10">
    <property type="entry name" value="RHS repeat-associated core"/>
    <property type="match status" value="5"/>
</dbReference>
<dbReference type="GO" id="GO:0016539">
    <property type="term" value="P:intein-mediated protein splicing"/>
    <property type="evidence" value="ECO:0007669"/>
    <property type="project" value="InterPro"/>
</dbReference>
<proteinExistence type="predicted"/>
<dbReference type="SUPFAM" id="SSF51294">
    <property type="entry name" value="Hedgehog/intein (Hint) domain"/>
    <property type="match status" value="1"/>
</dbReference>
<dbReference type="Gene3D" id="2.60.40.10">
    <property type="entry name" value="Immunoglobulins"/>
    <property type="match status" value="1"/>
</dbReference>
<dbReference type="InterPro" id="IPR006530">
    <property type="entry name" value="YD"/>
</dbReference>